<dbReference type="PANTHER" id="PTHR10057">
    <property type="entry name" value="PERIPHERAL-TYPE BENZODIAZEPINE RECEPTOR"/>
    <property type="match status" value="1"/>
</dbReference>
<dbReference type="Proteomes" id="UP000041254">
    <property type="component" value="Unassembled WGS sequence"/>
</dbReference>
<dbReference type="OMA" id="WSWLFFG"/>
<keyword evidence="8" id="KW-1185">Reference proteome</keyword>
<dbReference type="GO" id="GO:0033013">
    <property type="term" value="P:tetrapyrrole metabolic process"/>
    <property type="evidence" value="ECO:0007669"/>
    <property type="project" value="UniProtKB-ARBA"/>
</dbReference>
<dbReference type="OrthoDB" id="8841220at2759"/>
<feature type="transmembrane region" description="Helical" evidence="6">
    <location>
        <begin position="48"/>
        <end position="69"/>
    </location>
</feature>
<dbReference type="VEuPathDB" id="CryptoDB:Vbra_16778"/>
<dbReference type="EMBL" id="CDMY01000553">
    <property type="protein sequence ID" value="CEM22486.1"/>
    <property type="molecule type" value="Genomic_DNA"/>
</dbReference>
<comment type="subcellular location">
    <subcellularLocation>
        <location evidence="1">Membrane</location>
        <topology evidence="1">Multi-pass membrane protein</topology>
    </subcellularLocation>
</comment>
<organism evidence="7 8">
    <name type="scientific">Vitrella brassicaformis (strain CCMP3155)</name>
    <dbReference type="NCBI Taxonomy" id="1169540"/>
    <lineage>
        <taxon>Eukaryota</taxon>
        <taxon>Sar</taxon>
        <taxon>Alveolata</taxon>
        <taxon>Colpodellida</taxon>
        <taxon>Vitrellaceae</taxon>
        <taxon>Vitrella</taxon>
    </lineage>
</organism>
<dbReference type="FunFam" id="1.20.1260.100:FF:000001">
    <property type="entry name" value="translocator protein 2"/>
    <property type="match status" value="1"/>
</dbReference>
<feature type="transmembrane region" description="Helical" evidence="6">
    <location>
        <begin position="6"/>
        <end position="28"/>
    </location>
</feature>
<dbReference type="InterPro" id="IPR004307">
    <property type="entry name" value="TspO_MBR"/>
</dbReference>
<evidence type="ECO:0000256" key="1">
    <source>
        <dbReference type="ARBA" id="ARBA00004141"/>
    </source>
</evidence>
<dbReference type="CDD" id="cd15904">
    <property type="entry name" value="TSPO_MBR"/>
    <property type="match status" value="1"/>
</dbReference>
<keyword evidence="4 6" id="KW-1133">Transmembrane helix</keyword>
<evidence type="ECO:0000256" key="4">
    <source>
        <dbReference type="ARBA" id="ARBA00022989"/>
    </source>
</evidence>
<keyword evidence="5 6" id="KW-0472">Membrane</keyword>
<feature type="transmembrane region" description="Helical" evidence="6">
    <location>
        <begin position="75"/>
        <end position="96"/>
    </location>
</feature>
<accession>A0A0G4G3F8</accession>
<name>A0A0G4G3F8_VITBC</name>
<evidence type="ECO:0000256" key="2">
    <source>
        <dbReference type="ARBA" id="ARBA00007524"/>
    </source>
</evidence>
<dbReference type="InParanoid" id="A0A0G4G3F8"/>
<reference evidence="7 8" key="1">
    <citation type="submission" date="2014-11" db="EMBL/GenBank/DDBJ databases">
        <authorList>
            <person name="Zhu J."/>
            <person name="Qi W."/>
            <person name="Song R."/>
        </authorList>
    </citation>
    <scope>NUCLEOTIDE SEQUENCE [LARGE SCALE GENOMIC DNA]</scope>
</reference>
<evidence type="ECO:0000256" key="6">
    <source>
        <dbReference type="SAM" id="Phobius"/>
    </source>
</evidence>
<proteinExistence type="inferred from homology"/>
<dbReference type="InterPro" id="IPR038330">
    <property type="entry name" value="TspO/MBR-related_sf"/>
</dbReference>
<comment type="similarity">
    <text evidence="2">Belongs to the TspO/BZRP family.</text>
</comment>
<evidence type="ECO:0000256" key="5">
    <source>
        <dbReference type="ARBA" id="ARBA00023136"/>
    </source>
</evidence>
<dbReference type="AlphaFoldDB" id="A0A0G4G3F8"/>
<feature type="transmembrane region" description="Helical" evidence="6">
    <location>
        <begin position="103"/>
        <end position="125"/>
    </location>
</feature>
<feature type="transmembrane region" description="Helical" evidence="6">
    <location>
        <begin position="131"/>
        <end position="153"/>
    </location>
</feature>
<dbReference type="Pfam" id="PF03073">
    <property type="entry name" value="TspO_MBR"/>
    <property type="match status" value="1"/>
</dbReference>
<dbReference type="STRING" id="1169540.A0A0G4G3F8"/>
<keyword evidence="3 6" id="KW-0812">Transmembrane</keyword>
<dbReference type="Gene3D" id="1.20.1260.100">
    <property type="entry name" value="TspO/MBR protein"/>
    <property type="match status" value="1"/>
</dbReference>
<dbReference type="PIRSF" id="PIRSF005859">
    <property type="entry name" value="PBR"/>
    <property type="match status" value="1"/>
</dbReference>
<sequence length="170" mass="18999">MTWRTALEITGAIGVPLAGGFLGSMWTVPEVKGWYKTLKRPSWNPPDWLFPPMWALLYVCMGVSSWLMYQEPKSTLPLALYGTQLLFNFAWTPLFFGLHRLDWALVDIIALDVTLIGTIITAFRLKPEAPVAAILLLPYLAWVGVATALNAWIIRNNPPQKTKGAKDDGL</sequence>
<gene>
    <name evidence="7" type="ORF">Vbra_16778</name>
</gene>
<evidence type="ECO:0000313" key="8">
    <source>
        <dbReference type="Proteomes" id="UP000041254"/>
    </source>
</evidence>
<dbReference type="PANTHER" id="PTHR10057:SF0">
    <property type="entry name" value="TRANSLOCATOR PROTEIN"/>
    <property type="match status" value="1"/>
</dbReference>
<dbReference type="GO" id="GO:0016020">
    <property type="term" value="C:membrane"/>
    <property type="evidence" value="ECO:0007669"/>
    <property type="project" value="UniProtKB-SubCell"/>
</dbReference>
<evidence type="ECO:0000256" key="3">
    <source>
        <dbReference type="ARBA" id="ARBA00022692"/>
    </source>
</evidence>
<protein>
    <submittedName>
        <fullName evidence="7">Uncharacterized protein</fullName>
    </submittedName>
</protein>
<evidence type="ECO:0000313" key="7">
    <source>
        <dbReference type="EMBL" id="CEM22486.1"/>
    </source>
</evidence>